<name>A0A1C5JW49_9ACTN</name>
<feature type="transmembrane region" description="Helical" evidence="1">
    <location>
        <begin position="16"/>
        <end position="35"/>
    </location>
</feature>
<evidence type="ECO:0000256" key="1">
    <source>
        <dbReference type="SAM" id="Phobius"/>
    </source>
</evidence>
<keyword evidence="3" id="KW-1185">Reference proteome</keyword>
<reference evidence="3" key="1">
    <citation type="submission" date="2016-06" db="EMBL/GenBank/DDBJ databases">
        <authorList>
            <person name="Varghese N."/>
            <person name="Submissions Spin"/>
        </authorList>
    </citation>
    <scope>NUCLEOTIDE SEQUENCE [LARGE SCALE GENOMIC DNA]</scope>
    <source>
        <strain evidence="3">DSM 45647</strain>
    </source>
</reference>
<keyword evidence="1" id="KW-0472">Membrane</keyword>
<gene>
    <name evidence="2" type="ORF">GA0070213_114105</name>
</gene>
<dbReference type="AlphaFoldDB" id="A0A1C5JW49"/>
<proteinExistence type="predicted"/>
<keyword evidence="1" id="KW-0812">Transmembrane</keyword>
<protein>
    <submittedName>
        <fullName evidence="2">Uncharacterized protein</fullName>
    </submittedName>
</protein>
<organism evidence="2 3">
    <name type="scientific">Micromonospora humi</name>
    <dbReference type="NCBI Taxonomy" id="745366"/>
    <lineage>
        <taxon>Bacteria</taxon>
        <taxon>Bacillati</taxon>
        <taxon>Actinomycetota</taxon>
        <taxon>Actinomycetes</taxon>
        <taxon>Micromonosporales</taxon>
        <taxon>Micromonosporaceae</taxon>
        <taxon>Micromonospora</taxon>
    </lineage>
</organism>
<keyword evidence="1" id="KW-1133">Transmembrane helix</keyword>
<evidence type="ECO:0000313" key="2">
    <source>
        <dbReference type="EMBL" id="SCG74469.1"/>
    </source>
</evidence>
<dbReference type="EMBL" id="FMDM01000014">
    <property type="protein sequence ID" value="SCG74469.1"/>
    <property type="molecule type" value="Genomic_DNA"/>
</dbReference>
<dbReference type="RefSeq" id="WP_091069455.1">
    <property type="nucleotide sequence ID" value="NZ_FMDM01000014.1"/>
</dbReference>
<dbReference type="OrthoDB" id="3405754at2"/>
<accession>A0A1C5JW49</accession>
<evidence type="ECO:0000313" key="3">
    <source>
        <dbReference type="Proteomes" id="UP000199360"/>
    </source>
</evidence>
<sequence length="128" mass="14014">MTTESVEDGTQRLLRTGPFLAALLGAVVVAFRLLMPIRIGPGDHEKNTSCGTAVAMDLGAWQRFPGQPDSAHYLDLAFRACTAERVDRIAQSVAVLTVTLLVVVVLGWWRSSREEWSSLPGERPPPRT</sequence>
<dbReference type="Proteomes" id="UP000199360">
    <property type="component" value="Unassembled WGS sequence"/>
</dbReference>
<feature type="transmembrane region" description="Helical" evidence="1">
    <location>
        <begin position="89"/>
        <end position="109"/>
    </location>
</feature>